<feature type="compositionally biased region" description="Polar residues" evidence="1">
    <location>
        <begin position="1"/>
        <end position="11"/>
    </location>
</feature>
<evidence type="ECO:0000313" key="3">
    <source>
        <dbReference type="RefSeq" id="XP_030980405.1"/>
    </source>
</evidence>
<dbReference type="GeneID" id="41965033"/>
<dbReference type="RefSeq" id="XP_030980405.1">
    <property type="nucleotide sequence ID" value="XM_031130125.1"/>
</dbReference>
<organism evidence="2 3">
    <name type="scientific">Pyricularia grisea</name>
    <name type="common">Crabgrass-specific blast fungus</name>
    <name type="synonym">Magnaporthe grisea</name>
    <dbReference type="NCBI Taxonomy" id="148305"/>
    <lineage>
        <taxon>Eukaryota</taxon>
        <taxon>Fungi</taxon>
        <taxon>Dikarya</taxon>
        <taxon>Ascomycota</taxon>
        <taxon>Pezizomycotina</taxon>
        <taxon>Sordariomycetes</taxon>
        <taxon>Sordariomycetidae</taxon>
        <taxon>Magnaporthales</taxon>
        <taxon>Pyriculariaceae</taxon>
        <taxon>Pyricularia</taxon>
    </lineage>
</organism>
<proteinExistence type="predicted"/>
<dbReference type="AlphaFoldDB" id="A0A6P8AZS8"/>
<evidence type="ECO:0000256" key="1">
    <source>
        <dbReference type="SAM" id="MobiDB-lite"/>
    </source>
</evidence>
<feature type="region of interest" description="Disordered" evidence="1">
    <location>
        <begin position="1"/>
        <end position="25"/>
    </location>
</feature>
<reference evidence="3" key="2">
    <citation type="submission" date="2019-10" db="EMBL/GenBank/DDBJ databases">
        <authorList>
            <consortium name="NCBI Genome Project"/>
        </authorList>
    </citation>
    <scope>NUCLEOTIDE SEQUENCE</scope>
    <source>
        <strain evidence="3">NI907</strain>
    </source>
</reference>
<keyword evidence="2" id="KW-1185">Reference proteome</keyword>
<name>A0A6P8AZS8_PYRGI</name>
<dbReference type="KEGG" id="pgri:PgNI_10150"/>
<sequence>MGSTTSKTMLSETCPPTGFPAATGAKPCGSPPPMAFISTSLIVGGVIGAAAEARGEPVSIVAARALVDFVSEAALLVNDGLFHVAVRVSEKWRLMVERDTVFWERRRGRGRGQ</sequence>
<protein>
    <submittedName>
        <fullName evidence="3">Uncharacterized protein</fullName>
    </submittedName>
</protein>
<dbReference type="Proteomes" id="UP000515153">
    <property type="component" value="Chromosome VII"/>
</dbReference>
<reference evidence="2 3" key="1">
    <citation type="journal article" date="2019" name="Mol. Biol. Evol.">
        <title>Blast fungal genomes show frequent chromosomal changes, gene gains and losses, and effector gene turnover.</title>
        <authorList>
            <person name="Gomez Luciano L.B."/>
            <person name="Jason Tsai I."/>
            <person name="Chuma I."/>
            <person name="Tosa Y."/>
            <person name="Chen Y.H."/>
            <person name="Li J.Y."/>
            <person name="Li M.Y."/>
            <person name="Jade Lu M.Y."/>
            <person name="Nakayashiki H."/>
            <person name="Li W.H."/>
        </authorList>
    </citation>
    <scope>NUCLEOTIDE SEQUENCE [LARGE SCALE GENOMIC DNA]</scope>
    <source>
        <strain evidence="2 3">NI907</strain>
    </source>
</reference>
<accession>A0A6P8AZS8</accession>
<reference evidence="3" key="3">
    <citation type="submission" date="2025-08" db="UniProtKB">
        <authorList>
            <consortium name="RefSeq"/>
        </authorList>
    </citation>
    <scope>IDENTIFICATION</scope>
    <source>
        <strain evidence="3">NI907</strain>
    </source>
</reference>
<gene>
    <name evidence="3" type="ORF">PgNI_10150</name>
</gene>
<evidence type="ECO:0000313" key="2">
    <source>
        <dbReference type="Proteomes" id="UP000515153"/>
    </source>
</evidence>